<gene>
    <name evidence="1" type="ORF">S01H4_06179</name>
</gene>
<sequence length="256" mass="29918">MNVLWLGLNDDTKVGSQHFYLREALKEHVNVQCYGPRWGLEKHKTLDVSKIVKIFDSDAIFIQGYWSSGKGSNPLWKNLDKVSVPKISMFSDPHNSRKRRSEWIIENKIDVSFHPYKNAMAFVEKHTHKEHQVKFMPWSVPTDIFKDYRFERKYDVAILGSPYLLRKHYHDVLRKQNDLKIFHRPRPPNWGADPKTALMRGNYAKAIARCKMIIHDTKKKYAVLKYFEGMGCKTLTLANVPMGAEELHFVPGVNFV</sequence>
<dbReference type="EMBL" id="BART01001868">
    <property type="protein sequence ID" value="GAG73703.1"/>
    <property type="molecule type" value="Genomic_DNA"/>
</dbReference>
<feature type="non-terminal residue" evidence="1">
    <location>
        <position position="256"/>
    </location>
</feature>
<dbReference type="AlphaFoldDB" id="X1AMV9"/>
<name>X1AMV9_9ZZZZ</name>
<comment type="caution">
    <text evidence="1">The sequence shown here is derived from an EMBL/GenBank/DDBJ whole genome shotgun (WGS) entry which is preliminary data.</text>
</comment>
<organism evidence="1">
    <name type="scientific">marine sediment metagenome</name>
    <dbReference type="NCBI Taxonomy" id="412755"/>
    <lineage>
        <taxon>unclassified sequences</taxon>
        <taxon>metagenomes</taxon>
        <taxon>ecological metagenomes</taxon>
    </lineage>
</organism>
<reference evidence="1" key="1">
    <citation type="journal article" date="2014" name="Front. Microbiol.">
        <title>High frequency of phylogenetically diverse reductive dehalogenase-homologous genes in deep subseafloor sedimentary metagenomes.</title>
        <authorList>
            <person name="Kawai M."/>
            <person name="Futagami T."/>
            <person name="Toyoda A."/>
            <person name="Takaki Y."/>
            <person name="Nishi S."/>
            <person name="Hori S."/>
            <person name="Arai W."/>
            <person name="Tsubouchi T."/>
            <person name="Morono Y."/>
            <person name="Uchiyama I."/>
            <person name="Ito T."/>
            <person name="Fujiyama A."/>
            <person name="Inagaki F."/>
            <person name="Takami H."/>
        </authorList>
    </citation>
    <scope>NUCLEOTIDE SEQUENCE</scope>
    <source>
        <strain evidence="1">Expedition CK06-06</strain>
    </source>
</reference>
<evidence type="ECO:0000313" key="1">
    <source>
        <dbReference type="EMBL" id="GAG73703.1"/>
    </source>
</evidence>
<proteinExistence type="predicted"/>
<accession>X1AMV9</accession>
<evidence type="ECO:0008006" key="2">
    <source>
        <dbReference type="Google" id="ProtNLM"/>
    </source>
</evidence>
<protein>
    <recommendedName>
        <fullName evidence="2">Glycosyl transferase family 1 domain-containing protein</fullName>
    </recommendedName>
</protein>